<protein>
    <submittedName>
        <fullName evidence="3">Uncharacterized protein LOC113852148</fullName>
    </submittedName>
</protein>
<dbReference type="Gene3D" id="1.10.340.70">
    <property type="match status" value="1"/>
</dbReference>
<dbReference type="SUPFAM" id="SSF56672">
    <property type="entry name" value="DNA/RNA polymerases"/>
    <property type="match status" value="1"/>
</dbReference>
<dbReference type="GO" id="GO:0003676">
    <property type="term" value="F:nucleic acid binding"/>
    <property type="evidence" value="ECO:0007669"/>
    <property type="project" value="InterPro"/>
</dbReference>
<organism evidence="2 3">
    <name type="scientific">Abrus precatorius</name>
    <name type="common">Indian licorice</name>
    <name type="synonym">Glycine abrus</name>
    <dbReference type="NCBI Taxonomy" id="3816"/>
    <lineage>
        <taxon>Eukaryota</taxon>
        <taxon>Viridiplantae</taxon>
        <taxon>Streptophyta</taxon>
        <taxon>Embryophyta</taxon>
        <taxon>Tracheophyta</taxon>
        <taxon>Spermatophyta</taxon>
        <taxon>Magnoliopsida</taxon>
        <taxon>eudicotyledons</taxon>
        <taxon>Gunneridae</taxon>
        <taxon>Pentapetalae</taxon>
        <taxon>rosids</taxon>
        <taxon>fabids</taxon>
        <taxon>Fabales</taxon>
        <taxon>Fabaceae</taxon>
        <taxon>Papilionoideae</taxon>
        <taxon>50 kb inversion clade</taxon>
        <taxon>NPAAA clade</taxon>
        <taxon>indigoferoid/millettioid clade</taxon>
        <taxon>Abreae</taxon>
        <taxon>Abrus</taxon>
    </lineage>
</organism>
<dbReference type="AlphaFoldDB" id="A0A8B8K525"/>
<dbReference type="SUPFAM" id="SSF53098">
    <property type="entry name" value="Ribonuclease H-like"/>
    <property type="match status" value="1"/>
</dbReference>
<dbReference type="Gene3D" id="3.30.70.270">
    <property type="match status" value="1"/>
</dbReference>
<dbReference type="InterPro" id="IPR012337">
    <property type="entry name" value="RNaseH-like_sf"/>
</dbReference>
<sequence>MQPQRRLNPAMKEVVRKKVMKLLDVGIVYPISNSSWRCQDTNLVLNWEKSHFMVQEGIVLGHKISVRGMEDVKPRLLRWILLLIEFELEIKDKKGKDNDVADHLSRIPLEALQSDCYDINEEFPDEKLLVVEDLPWFADIANFKATQHIPRRMSWQQRKKFLHDSLGRSFSIQNWNYGGHHEGSRTAAKVLQASFFWPTLFKDAKVYVENYNKCQRVGNISKRHEMPLNNILEVELLDVWGIDFMGPFLTSFTHEYILVAVDYVSKWMEVIPTRTNEAKVVISFIKKNIFPRFGLPRILISDGGSHFCNKYLESVLEKYGVKHRIATPYHP</sequence>
<dbReference type="InterPro" id="IPR036397">
    <property type="entry name" value="RNaseH_sf"/>
</dbReference>
<dbReference type="PROSITE" id="PS50994">
    <property type="entry name" value="INTEGRASE"/>
    <property type="match status" value="1"/>
</dbReference>
<dbReference type="InterPro" id="IPR043502">
    <property type="entry name" value="DNA/RNA_pol_sf"/>
</dbReference>
<evidence type="ECO:0000313" key="3">
    <source>
        <dbReference type="RefSeq" id="XP_027338198.1"/>
    </source>
</evidence>
<dbReference type="GeneID" id="113852148"/>
<keyword evidence="2" id="KW-1185">Reference proteome</keyword>
<dbReference type="InterPro" id="IPR052160">
    <property type="entry name" value="Gypsy_RT_Integrase-like"/>
</dbReference>
<dbReference type="KEGG" id="aprc:113852148"/>
<feature type="domain" description="Integrase catalytic" evidence="1">
    <location>
        <begin position="223"/>
        <end position="331"/>
    </location>
</feature>
<dbReference type="Proteomes" id="UP000694853">
    <property type="component" value="Unplaced"/>
</dbReference>
<dbReference type="Pfam" id="PF00665">
    <property type="entry name" value="rve"/>
    <property type="match status" value="1"/>
</dbReference>
<dbReference type="GO" id="GO:0015074">
    <property type="term" value="P:DNA integration"/>
    <property type="evidence" value="ECO:0007669"/>
    <property type="project" value="InterPro"/>
</dbReference>
<dbReference type="PANTHER" id="PTHR47266">
    <property type="entry name" value="ENDONUCLEASE-RELATED"/>
    <property type="match status" value="1"/>
</dbReference>
<gene>
    <name evidence="3" type="primary">LOC113852148</name>
</gene>
<dbReference type="InterPro" id="IPR043128">
    <property type="entry name" value="Rev_trsase/Diguanyl_cyclase"/>
</dbReference>
<name>A0A8B8K525_ABRPR</name>
<reference evidence="3" key="2">
    <citation type="submission" date="2025-08" db="UniProtKB">
        <authorList>
            <consortium name="RefSeq"/>
        </authorList>
    </citation>
    <scope>IDENTIFICATION</scope>
    <source>
        <tissue evidence="3">Young leaves</tissue>
    </source>
</reference>
<evidence type="ECO:0000313" key="2">
    <source>
        <dbReference type="Proteomes" id="UP000694853"/>
    </source>
</evidence>
<accession>A0A8B8K525</accession>
<dbReference type="RefSeq" id="XP_027338198.1">
    <property type="nucleotide sequence ID" value="XM_027482397.1"/>
</dbReference>
<evidence type="ECO:0000259" key="1">
    <source>
        <dbReference type="PROSITE" id="PS50994"/>
    </source>
</evidence>
<dbReference type="OrthoDB" id="1739170at2759"/>
<dbReference type="InterPro" id="IPR001584">
    <property type="entry name" value="Integrase_cat-core"/>
</dbReference>
<proteinExistence type="predicted"/>
<reference evidence="2" key="1">
    <citation type="journal article" date="2019" name="Toxins">
        <title>Detection of Abrin-Like and Prepropulchellin-Like Toxin Genes and Transcripts Using Whole Genome Sequencing and Full-Length Transcript Sequencing of Abrus precatorius.</title>
        <authorList>
            <person name="Hovde B.T."/>
            <person name="Daligault H.E."/>
            <person name="Hanschen E.R."/>
            <person name="Kunde Y.A."/>
            <person name="Johnson M.B."/>
            <person name="Starkenburg S.R."/>
            <person name="Johnson S.L."/>
        </authorList>
    </citation>
    <scope>NUCLEOTIDE SEQUENCE [LARGE SCALE GENOMIC DNA]</scope>
</reference>
<dbReference type="Gene3D" id="3.30.420.10">
    <property type="entry name" value="Ribonuclease H-like superfamily/Ribonuclease H"/>
    <property type="match status" value="1"/>
</dbReference>